<evidence type="ECO:0000313" key="5">
    <source>
        <dbReference type="Proteomes" id="UP000002009"/>
    </source>
</evidence>
<dbReference type="InParanoid" id="C1FFZ2"/>
<dbReference type="Gene3D" id="3.40.30.50">
    <property type="entry name" value="Sep15/SelM thioredoxin-like domain, active-site redox motif"/>
    <property type="match status" value="1"/>
</dbReference>
<keyword evidence="5" id="KW-1185">Reference proteome</keyword>
<evidence type="ECO:0000259" key="3">
    <source>
        <dbReference type="Pfam" id="PF08806"/>
    </source>
</evidence>
<dbReference type="GeneID" id="8245543"/>
<dbReference type="RefSeq" id="XP_002508199.1">
    <property type="nucleotide sequence ID" value="XM_002508153.1"/>
</dbReference>
<protein>
    <recommendedName>
        <fullName evidence="3">Selenoprotein F/M domain-containing protein</fullName>
    </recommendedName>
</protein>
<evidence type="ECO:0000256" key="1">
    <source>
        <dbReference type="ARBA" id="ARBA00005742"/>
    </source>
</evidence>
<feature type="domain" description="Selenoprotein F/M" evidence="3">
    <location>
        <begin position="36"/>
        <end position="89"/>
    </location>
</feature>
<dbReference type="OrthoDB" id="539542at2759"/>
<gene>
    <name evidence="4" type="ORF">MICPUN_60679</name>
</gene>
<evidence type="ECO:0000256" key="2">
    <source>
        <dbReference type="SAM" id="SignalP"/>
    </source>
</evidence>
<dbReference type="SUPFAM" id="SSF52833">
    <property type="entry name" value="Thioredoxin-like"/>
    <property type="match status" value="1"/>
</dbReference>
<evidence type="ECO:0000313" key="4">
    <source>
        <dbReference type="EMBL" id="ACO69457.1"/>
    </source>
</evidence>
<accession>C1FFZ2</accession>
<dbReference type="EMBL" id="CP001575">
    <property type="protein sequence ID" value="ACO69457.1"/>
    <property type="molecule type" value="Genomic_DNA"/>
</dbReference>
<organism evidence="4 5">
    <name type="scientific">Micromonas commoda (strain RCC299 / NOUM17 / CCMP2709)</name>
    <name type="common">Picoplanktonic green alga</name>
    <dbReference type="NCBI Taxonomy" id="296587"/>
    <lineage>
        <taxon>Eukaryota</taxon>
        <taxon>Viridiplantae</taxon>
        <taxon>Chlorophyta</taxon>
        <taxon>Mamiellophyceae</taxon>
        <taxon>Mamiellales</taxon>
        <taxon>Mamiellaceae</taxon>
        <taxon>Micromonas</taxon>
    </lineage>
</organism>
<dbReference type="AlphaFoldDB" id="C1FFZ2"/>
<sequence>MTRVGVLVSAFLLFAVTLVAAEEQHTATSDEFFKETVDKGLIDGVRVRYIPGNAPELVMFDMTGKEKERINLEKMSVTEIKMLLASHGFAERARKVEL</sequence>
<feature type="chain" id="PRO_5002907644" description="Selenoprotein F/M domain-containing protein" evidence="2">
    <location>
        <begin position="22"/>
        <end position="98"/>
    </location>
</feature>
<dbReference type="InterPro" id="IPR036249">
    <property type="entry name" value="Thioredoxin-like_sf"/>
</dbReference>
<dbReference type="InterPro" id="IPR038219">
    <property type="entry name" value="Sep15/SelM_sf"/>
</dbReference>
<dbReference type="InterPro" id="IPR014912">
    <property type="entry name" value="Sep15_SelM_dom"/>
</dbReference>
<dbReference type="Pfam" id="PF08806">
    <property type="entry name" value="Sep15_SelM"/>
    <property type="match status" value="1"/>
</dbReference>
<reference evidence="4 5" key="1">
    <citation type="journal article" date="2009" name="Science">
        <title>Green evolution and dynamic adaptations revealed by genomes of the marine picoeukaryotes Micromonas.</title>
        <authorList>
            <person name="Worden A.Z."/>
            <person name="Lee J.H."/>
            <person name="Mock T."/>
            <person name="Rouze P."/>
            <person name="Simmons M.P."/>
            <person name="Aerts A.L."/>
            <person name="Allen A.E."/>
            <person name="Cuvelier M.L."/>
            <person name="Derelle E."/>
            <person name="Everett M.V."/>
            <person name="Foulon E."/>
            <person name="Grimwood J."/>
            <person name="Gundlach H."/>
            <person name="Henrissat B."/>
            <person name="Napoli C."/>
            <person name="McDonald S.M."/>
            <person name="Parker M.S."/>
            <person name="Rombauts S."/>
            <person name="Salamov A."/>
            <person name="Von Dassow P."/>
            <person name="Badger J.H."/>
            <person name="Coutinho P.M."/>
            <person name="Demir E."/>
            <person name="Dubchak I."/>
            <person name="Gentemann C."/>
            <person name="Eikrem W."/>
            <person name="Gready J.E."/>
            <person name="John U."/>
            <person name="Lanier W."/>
            <person name="Lindquist E.A."/>
            <person name="Lucas S."/>
            <person name="Mayer K.F."/>
            <person name="Moreau H."/>
            <person name="Not F."/>
            <person name="Otillar R."/>
            <person name="Panaud O."/>
            <person name="Pangilinan J."/>
            <person name="Paulsen I."/>
            <person name="Piegu B."/>
            <person name="Poliakov A."/>
            <person name="Robbens S."/>
            <person name="Schmutz J."/>
            <person name="Toulza E."/>
            <person name="Wyss T."/>
            <person name="Zelensky A."/>
            <person name="Zhou K."/>
            <person name="Armbrust E.V."/>
            <person name="Bhattacharya D."/>
            <person name="Goodenough U.W."/>
            <person name="Van de Peer Y."/>
            <person name="Grigoriev I.V."/>
        </authorList>
    </citation>
    <scope>NUCLEOTIDE SEQUENCE [LARGE SCALE GENOMIC DNA]</scope>
    <source>
        <strain evidence="5">RCC299 / NOUM17</strain>
    </source>
</reference>
<name>C1FFZ2_MICCC</name>
<dbReference type="KEGG" id="mis:MICPUN_60679"/>
<proteinExistence type="inferred from homology"/>
<dbReference type="Proteomes" id="UP000002009">
    <property type="component" value="Chromosome 8"/>
</dbReference>
<feature type="signal peptide" evidence="2">
    <location>
        <begin position="1"/>
        <end position="21"/>
    </location>
</feature>
<keyword evidence="2" id="KW-0732">Signal</keyword>
<comment type="similarity">
    <text evidence="1">Belongs to the selenoprotein M/F family.</text>
</comment>